<organism evidence="1 2">
    <name type="scientific">Actinomadura physcomitrii</name>
    <dbReference type="NCBI Taxonomy" id="2650748"/>
    <lineage>
        <taxon>Bacteria</taxon>
        <taxon>Bacillati</taxon>
        <taxon>Actinomycetota</taxon>
        <taxon>Actinomycetes</taxon>
        <taxon>Streptosporangiales</taxon>
        <taxon>Thermomonosporaceae</taxon>
        <taxon>Actinomadura</taxon>
    </lineage>
</organism>
<dbReference type="InterPro" id="IPR003719">
    <property type="entry name" value="Phenazine_PhzF-like"/>
</dbReference>
<dbReference type="Gene3D" id="3.10.310.10">
    <property type="entry name" value="Diaminopimelate Epimerase, Chain A, domain 1"/>
    <property type="match status" value="1"/>
</dbReference>
<protein>
    <recommendedName>
        <fullName evidence="3">PhzF family phenazine biosynthesis protein</fullName>
    </recommendedName>
</protein>
<keyword evidence="2" id="KW-1185">Reference proteome</keyword>
<sequence length="161" mass="16193">MRRPTAREIGLVLPALGLGHETPAPGARVASAGRPRLLVPIAARPALDALVPDFDRLRAACDELGLLGAYVHTPPTGEGHLAARLFAPSIGVPEDIANANSTACLAAHLAGHGVTEIAVDMGDALGAPSTITATARQDAVGPAVRVGGTAAVGRTVALPRT</sequence>
<dbReference type="AlphaFoldDB" id="A0A6I4MEC3"/>
<accession>A0A6I4MEC3</accession>
<name>A0A6I4MEC3_9ACTN</name>
<dbReference type="GO" id="GO:0003824">
    <property type="term" value="F:catalytic activity"/>
    <property type="evidence" value="ECO:0007669"/>
    <property type="project" value="InterPro"/>
</dbReference>
<reference evidence="1" key="1">
    <citation type="submission" date="2019-12" db="EMBL/GenBank/DDBJ databases">
        <title>Actinomadura physcomitrii sp. nov., a novel actinomycete isolated from moss [Physcomitrium sphaericum (Ludw) Fuernr].</title>
        <authorList>
            <person name="Zhuang X."/>
        </authorList>
    </citation>
    <scope>NUCLEOTIDE SEQUENCE [LARGE SCALE GENOMIC DNA]</scope>
    <source>
        <strain evidence="1">LD22</strain>
    </source>
</reference>
<evidence type="ECO:0008006" key="3">
    <source>
        <dbReference type="Google" id="ProtNLM"/>
    </source>
</evidence>
<gene>
    <name evidence="1" type="ORF">F8568_027615</name>
</gene>
<dbReference type="EMBL" id="WBMS02000024">
    <property type="protein sequence ID" value="MWA04083.1"/>
    <property type="molecule type" value="Genomic_DNA"/>
</dbReference>
<evidence type="ECO:0000313" key="2">
    <source>
        <dbReference type="Proteomes" id="UP000462055"/>
    </source>
</evidence>
<evidence type="ECO:0000313" key="1">
    <source>
        <dbReference type="EMBL" id="MWA04083.1"/>
    </source>
</evidence>
<proteinExistence type="predicted"/>
<dbReference type="Proteomes" id="UP000462055">
    <property type="component" value="Unassembled WGS sequence"/>
</dbReference>
<dbReference type="Pfam" id="PF02567">
    <property type="entry name" value="PhzC-PhzF"/>
    <property type="match status" value="1"/>
</dbReference>
<dbReference type="SUPFAM" id="SSF54506">
    <property type="entry name" value="Diaminopimelate epimerase-like"/>
    <property type="match status" value="1"/>
</dbReference>
<comment type="caution">
    <text evidence="1">The sequence shown here is derived from an EMBL/GenBank/DDBJ whole genome shotgun (WGS) entry which is preliminary data.</text>
</comment>